<evidence type="ECO:0000259" key="1">
    <source>
        <dbReference type="Pfam" id="PF00535"/>
    </source>
</evidence>
<proteinExistence type="predicted"/>
<feature type="domain" description="Glycosyltransferase 2-like" evidence="1">
    <location>
        <begin position="17"/>
        <end position="154"/>
    </location>
</feature>
<gene>
    <name evidence="2" type="ORF">MNBD_PLANCTO03-1843</name>
</gene>
<dbReference type="SUPFAM" id="SSF53448">
    <property type="entry name" value="Nucleotide-diphospho-sugar transferases"/>
    <property type="match status" value="1"/>
</dbReference>
<dbReference type="CDD" id="cd04179">
    <property type="entry name" value="DPM_DPG-synthase_like"/>
    <property type="match status" value="1"/>
</dbReference>
<evidence type="ECO:0000313" key="2">
    <source>
        <dbReference type="EMBL" id="VAX41505.1"/>
    </source>
</evidence>
<dbReference type="PANTHER" id="PTHR48090">
    <property type="entry name" value="UNDECAPRENYL-PHOSPHATE 4-DEOXY-4-FORMAMIDO-L-ARABINOSE TRANSFERASE-RELATED"/>
    <property type="match status" value="1"/>
</dbReference>
<sequence length="228" mass="25510">VPPPAVPGSDTRCCRTIILIDDGSTDGSVDLVRDFGTRSGFDAQLHPHNKGKGAALSTGFARALELGADLVLVQDADLEYDPAEHETVLRPILDGRADVVIGSRFIGQSHRVLYYWHYLANKCITTFSNMLTNLNLTDVECCFKAFRREVLSQLTICEPRFGVEPELVAKVSRLRLPIDPERPDSLQPVRIYEVPISYAGRTYEEGKKITWRDGVSALRCILKYNIFQ</sequence>
<reference evidence="2" key="1">
    <citation type="submission" date="2018-06" db="EMBL/GenBank/DDBJ databases">
        <authorList>
            <person name="Zhirakovskaya E."/>
        </authorList>
    </citation>
    <scope>NUCLEOTIDE SEQUENCE</scope>
</reference>
<keyword evidence="2" id="KW-0808">Transferase</keyword>
<dbReference type="InterPro" id="IPR050256">
    <property type="entry name" value="Glycosyltransferase_2"/>
</dbReference>
<dbReference type="EMBL" id="UOGK01000553">
    <property type="protein sequence ID" value="VAX41505.1"/>
    <property type="molecule type" value="Genomic_DNA"/>
</dbReference>
<name>A0A3B1E5R4_9ZZZZ</name>
<dbReference type="GO" id="GO:0016740">
    <property type="term" value="F:transferase activity"/>
    <property type="evidence" value="ECO:0007669"/>
    <property type="project" value="UniProtKB-KW"/>
</dbReference>
<dbReference type="Pfam" id="PF00535">
    <property type="entry name" value="Glycos_transf_2"/>
    <property type="match status" value="1"/>
</dbReference>
<dbReference type="Gene3D" id="3.90.550.10">
    <property type="entry name" value="Spore Coat Polysaccharide Biosynthesis Protein SpsA, Chain A"/>
    <property type="match status" value="1"/>
</dbReference>
<dbReference type="AlphaFoldDB" id="A0A3B1E5R4"/>
<dbReference type="InterPro" id="IPR029044">
    <property type="entry name" value="Nucleotide-diphossugar_trans"/>
</dbReference>
<accession>A0A3B1E5R4</accession>
<dbReference type="PANTHER" id="PTHR48090:SF7">
    <property type="entry name" value="RFBJ PROTEIN"/>
    <property type="match status" value="1"/>
</dbReference>
<organism evidence="2">
    <name type="scientific">hydrothermal vent metagenome</name>
    <dbReference type="NCBI Taxonomy" id="652676"/>
    <lineage>
        <taxon>unclassified sequences</taxon>
        <taxon>metagenomes</taxon>
        <taxon>ecological metagenomes</taxon>
    </lineage>
</organism>
<protein>
    <submittedName>
        <fullName evidence="2">Glycosyl transferase, family 2</fullName>
    </submittedName>
</protein>
<dbReference type="InterPro" id="IPR001173">
    <property type="entry name" value="Glyco_trans_2-like"/>
</dbReference>
<feature type="non-terminal residue" evidence="2">
    <location>
        <position position="1"/>
    </location>
</feature>